<dbReference type="Proteomes" id="UP000307574">
    <property type="component" value="Unassembled WGS sequence"/>
</dbReference>
<dbReference type="AlphaFoldDB" id="A0A4U1ZNA5"/>
<comment type="caution">
    <text evidence="1">The sequence shown here is derived from an EMBL/GenBank/DDBJ whole genome shotgun (WGS) entry which is preliminary data.</text>
</comment>
<sequence>MSKLKTGPSIYIPTDKNIFDALQHKKVTHSELVSFLRGRGILVSSSTSKDALVEKISSLTLSHSDFNWIGKLLENPNRKDKTTHSKLKGEIEDAQIQAACSAVKANLTAIGDDSVKVTKNGDTTTLTVSYVDHDFTKTEMRQRTLKTCEIKLEKGKDGVVMKLPSTKKAKEVSETLKKAVQAQVVKDTGNELEEFSISLQSITDAACRSEFFDSLIRGVPDFEFDNVSSVDVYHLEQEEKDELDEDDTVEARLASYINKAALAGEGVLDSTEFKQLHRRGFYIYKIIWTAIDKTHEGPKVEFEARFGQPDLCTEFMYTVRGLYPYNSRTLEYNVTRKAATPYENEKYNVNLRDASEKALARAIEAYDKKV</sequence>
<proteinExistence type="predicted"/>
<name>A0A4U1ZNA5_9VIBR</name>
<reference evidence="1 2" key="1">
    <citation type="submission" date="2019-04" db="EMBL/GenBank/DDBJ databases">
        <title>A reverse ecology approach based on a biological definition of microbial populations.</title>
        <authorList>
            <person name="Arevalo P."/>
            <person name="Vaninsberghe D."/>
            <person name="Elsherbini J."/>
            <person name="Gore J."/>
            <person name="Polz M."/>
        </authorList>
    </citation>
    <scope>NUCLEOTIDE SEQUENCE [LARGE SCALE GENOMIC DNA]</scope>
    <source>
        <strain evidence="1 2">10N.261.46.F4</strain>
    </source>
</reference>
<dbReference type="EMBL" id="SYUV01000014">
    <property type="protein sequence ID" value="TKF34691.1"/>
    <property type="molecule type" value="Genomic_DNA"/>
</dbReference>
<protein>
    <submittedName>
        <fullName evidence="1">Uncharacterized protein</fullName>
    </submittedName>
</protein>
<evidence type="ECO:0000313" key="2">
    <source>
        <dbReference type="Proteomes" id="UP000307574"/>
    </source>
</evidence>
<organism evidence="1 2">
    <name type="scientific">Vibrio kanaloae</name>
    <dbReference type="NCBI Taxonomy" id="170673"/>
    <lineage>
        <taxon>Bacteria</taxon>
        <taxon>Pseudomonadati</taxon>
        <taxon>Pseudomonadota</taxon>
        <taxon>Gammaproteobacteria</taxon>
        <taxon>Vibrionales</taxon>
        <taxon>Vibrionaceae</taxon>
        <taxon>Vibrio</taxon>
    </lineage>
</organism>
<accession>A0A4U1ZNA5</accession>
<gene>
    <name evidence="1" type="ORF">FCV50_05000</name>
</gene>
<evidence type="ECO:0000313" key="1">
    <source>
        <dbReference type="EMBL" id="TKF34691.1"/>
    </source>
</evidence>
<dbReference type="RefSeq" id="WP_017789164.1">
    <property type="nucleotide sequence ID" value="NZ_SYUV01000014.1"/>
</dbReference>